<dbReference type="AlphaFoldDB" id="A0A9W8Z509"/>
<gene>
    <name evidence="4" type="ORF">N0V91_009472</name>
</gene>
<dbReference type="SUPFAM" id="SSF56801">
    <property type="entry name" value="Acetyl-CoA synthetase-like"/>
    <property type="match status" value="1"/>
</dbReference>
<dbReference type="PANTHER" id="PTHR33927:SF5">
    <property type="entry name" value="ENZYME, PUTATIVE (AFU_ORTHOLOGUE AFUA_8G01222)-RELATED"/>
    <property type="match status" value="1"/>
</dbReference>
<dbReference type="PANTHER" id="PTHR33927">
    <property type="entry name" value="TRANSMEMBRANE PROTEIN"/>
    <property type="match status" value="1"/>
</dbReference>
<protein>
    <recommendedName>
        <fullName evidence="3">AMP-dependent synthetase/ligase domain-containing protein</fullName>
    </recommendedName>
</protein>
<keyword evidence="2" id="KW-0812">Transmembrane</keyword>
<dbReference type="Gene3D" id="3.30.300.30">
    <property type="match status" value="1"/>
</dbReference>
<accession>A0A9W8Z509</accession>
<dbReference type="Proteomes" id="UP001140510">
    <property type="component" value="Unassembled WGS sequence"/>
</dbReference>
<reference evidence="4" key="1">
    <citation type="submission" date="2022-10" db="EMBL/GenBank/DDBJ databases">
        <title>Tapping the CABI collections for fungal endophytes: first genome assemblies for Collariella, Neodidymelliopsis, Ascochyta clinopodiicola, Didymella pomorum, Didymosphaeria variabile, Neocosmospora piperis and Neocucurbitaria cava.</title>
        <authorList>
            <person name="Hill R."/>
        </authorList>
    </citation>
    <scope>NUCLEOTIDE SEQUENCE</scope>
    <source>
        <strain evidence="4">IMI 355091</strain>
    </source>
</reference>
<feature type="transmembrane region" description="Helical" evidence="2">
    <location>
        <begin position="731"/>
        <end position="753"/>
    </location>
</feature>
<feature type="transmembrane region" description="Helical" evidence="2">
    <location>
        <begin position="810"/>
        <end position="827"/>
    </location>
</feature>
<dbReference type="Pfam" id="PF00501">
    <property type="entry name" value="AMP-binding"/>
    <property type="match status" value="1"/>
</dbReference>
<proteinExistence type="predicted"/>
<evidence type="ECO:0000256" key="1">
    <source>
        <dbReference type="SAM" id="MobiDB-lite"/>
    </source>
</evidence>
<dbReference type="InterPro" id="IPR042099">
    <property type="entry name" value="ANL_N_sf"/>
</dbReference>
<dbReference type="EMBL" id="JAPEVA010000108">
    <property type="protein sequence ID" value="KAJ4399380.1"/>
    <property type="molecule type" value="Genomic_DNA"/>
</dbReference>
<dbReference type="InterPro" id="IPR000873">
    <property type="entry name" value="AMP-dep_synth/lig_dom"/>
</dbReference>
<dbReference type="InterPro" id="IPR045851">
    <property type="entry name" value="AMP-bd_C_sf"/>
</dbReference>
<evidence type="ECO:0000259" key="3">
    <source>
        <dbReference type="Pfam" id="PF00501"/>
    </source>
</evidence>
<organism evidence="4 5">
    <name type="scientific">Didymella pomorum</name>
    <dbReference type="NCBI Taxonomy" id="749634"/>
    <lineage>
        <taxon>Eukaryota</taxon>
        <taxon>Fungi</taxon>
        <taxon>Dikarya</taxon>
        <taxon>Ascomycota</taxon>
        <taxon>Pezizomycotina</taxon>
        <taxon>Dothideomycetes</taxon>
        <taxon>Pleosporomycetidae</taxon>
        <taxon>Pleosporales</taxon>
        <taxon>Pleosporineae</taxon>
        <taxon>Didymellaceae</taxon>
        <taxon>Didymella</taxon>
    </lineage>
</organism>
<evidence type="ECO:0000313" key="5">
    <source>
        <dbReference type="Proteomes" id="UP001140510"/>
    </source>
</evidence>
<dbReference type="Gene3D" id="3.40.50.12780">
    <property type="entry name" value="N-terminal domain of ligase-like"/>
    <property type="match status" value="1"/>
</dbReference>
<dbReference type="InterPro" id="IPR052979">
    <property type="entry name" value="Adenylate-forming_domain"/>
</dbReference>
<name>A0A9W8Z509_9PLEO</name>
<sequence length="1039" mass="113452">MSDFKPLEGLSNLPHEDQIALSQFGQGPHRPVPRLNVHEAFESQVDTHSNAIAAVFEHETVTYQQLELAANRLANYLLASGLQPKEQVCLVVSRSLEMLVGIFAILKAGCQYVPIDGGVASDKQLGHIFHDTGVNHILCLPKFKNRVQLFAKTSTHITSLALSAYFEQSSERPAVNCAPAHGCYAIYTSGSTGTPKGVDVSHANVTNALLLEPANLGIRTGSKVGSVLSVAFDMGAWEILACLMNGGTLYMRSSRWEDTLKKIDTLISTPSILSKYRKADYPNIKTIVTGGEPCPQSLADEWAENARFYNICGPTEITILNSAHRHTPGTALSIGRLLPNTTCYILDEEENPVALGAKGSAWVGGAGVTRGYINLPKLTSERYKPDKFRNDGSMMFNTNDIVRWREDGSLETFGRGDDQVKIKGFRVELDGVSATIERSDGISRAAALKIDESLHAFYASSKPIVEADLVAAITHALPYYSVPTRWHFVSAIPLTANGKVDRIALRSLVAERRVRADSLTAGTTKVTRIDTVTSKVEVYQPPPSSSGGTSLDLEKKPEVSETAISTPSSASSKSIIDIEKGPVVVESGLVVSNLPDSLPEKRGFHGQRWLRHRAFILYRRFFSIVLLANLAIAGFILYRKIALGKRVLADLATAAASNLCMAVLMRSEPVVNLLFTVFCSVPTYFPLAIRRHCARIFHIGGIHSGCAIAATVFFTIFTITATVEVLTERSAHSVSTAVLVLSFLIMALLIAIGCMSHPTIRVKYHNIWEMSHRFGGWTTLIFLWVQIFLATKDLNPDIAPSAAYLKSPPVWLISTATAAIIFPWLHLRKVPVRSEVLSNHAVRLWFDYTTPVIGTAVRLAERPLVDWHGFATITNPKTAANPNAKGFSLIVSRAGDFTGRQIERAPTHIWVRGIPTCGVLRIATLFKSVVLVATGSGIGPCLAVILAKKVPARILWTAPNPEQTFGKEIVDSVLDTDPNAVIHNTRTMGKPDMSLMAYRMWKESGAEAVCIISNKKFTTKVVYDLEARGIPAYGAIFDS</sequence>
<feature type="transmembrane region" description="Helical" evidence="2">
    <location>
        <begin position="774"/>
        <end position="790"/>
    </location>
</feature>
<dbReference type="OrthoDB" id="3142841at2759"/>
<keyword evidence="2" id="KW-0472">Membrane</keyword>
<feature type="domain" description="AMP-dependent synthetase/ligase" evidence="3">
    <location>
        <begin position="41"/>
        <end position="372"/>
    </location>
</feature>
<evidence type="ECO:0000256" key="2">
    <source>
        <dbReference type="SAM" id="Phobius"/>
    </source>
</evidence>
<keyword evidence="5" id="KW-1185">Reference proteome</keyword>
<keyword evidence="2" id="KW-1133">Transmembrane helix</keyword>
<evidence type="ECO:0000313" key="4">
    <source>
        <dbReference type="EMBL" id="KAJ4399380.1"/>
    </source>
</evidence>
<feature type="transmembrane region" description="Helical" evidence="2">
    <location>
        <begin position="696"/>
        <end position="719"/>
    </location>
</feature>
<dbReference type="SUPFAM" id="SSF52343">
    <property type="entry name" value="Ferredoxin reductase-like, C-terminal NADP-linked domain"/>
    <property type="match status" value="1"/>
</dbReference>
<comment type="caution">
    <text evidence="4">The sequence shown here is derived from an EMBL/GenBank/DDBJ whole genome shotgun (WGS) entry which is preliminary data.</text>
</comment>
<feature type="transmembrane region" description="Helical" evidence="2">
    <location>
        <begin position="617"/>
        <end position="638"/>
    </location>
</feature>
<dbReference type="InterPro" id="IPR039261">
    <property type="entry name" value="FNR_nucleotide-bd"/>
</dbReference>
<feature type="region of interest" description="Disordered" evidence="1">
    <location>
        <begin position="538"/>
        <end position="557"/>
    </location>
</feature>